<dbReference type="Proteomes" id="UP000623467">
    <property type="component" value="Unassembled WGS sequence"/>
</dbReference>
<keyword evidence="1" id="KW-0175">Coiled coil</keyword>
<dbReference type="AlphaFoldDB" id="A0A8H7D1Z5"/>
<proteinExistence type="predicted"/>
<comment type="caution">
    <text evidence="2">The sequence shown here is derived from an EMBL/GenBank/DDBJ whole genome shotgun (WGS) entry which is preliminary data.</text>
</comment>
<sequence>MRMAPYLYLPNLVLGGWLFARVSTSIVLPMSASLRGRLAELNAQISEQRRVLDKLERIRSDVERELHATATFPVLTLPPEITTEIFLHCLAPLGSPPCIPGALPVPIVLASVCGLWRSIAHASPALWSKLDVRFDSIPTRVASKPGLVEQLTDLWFCRARTRPLAFGFRSEDKYFPLHRLRDIIHRWSHQMRHIYLDLADRWFDIRALGLHSAAFPLLQSATFDGRADVDATPSPTILFGDAFYFNDFGMPFRAFSSSRFTLPWFQLTKFNGVLENLELFNLTPNLTELTCKFEPDEDADFAVIIHCNLTSLIVRPSDCGDILQYLTLPTLRHLDVSSMESHDSLESFLARSSPPLVSLITNMDAYSDMGHLGGSLLLVLRTLETLELPETSAIHIPFIFQFFTSNPSNLRTLIFKDVEGGALPLVTGSLLTHALCPAADIPTCLGRHQSLFGWHDAWK</sequence>
<protein>
    <submittedName>
        <fullName evidence="2">F-box domain-containing protein</fullName>
    </submittedName>
</protein>
<feature type="coiled-coil region" evidence="1">
    <location>
        <begin position="38"/>
        <end position="65"/>
    </location>
</feature>
<evidence type="ECO:0000313" key="3">
    <source>
        <dbReference type="Proteomes" id="UP000623467"/>
    </source>
</evidence>
<reference evidence="2" key="1">
    <citation type="submission" date="2020-05" db="EMBL/GenBank/DDBJ databases">
        <title>Mycena genomes resolve the evolution of fungal bioluminescence.</title>
        <authorList>
            <person name="Tsai I.J."/>
        </authorList>
    </citation>
    <scope>NUCLEOTIDE SEQUENCE</scope>
    <source>
        <strain evidence="2">160909Yilan</strain>
    </source>
</reference>
<dbReference type="Gene3D" id="1.20.1280.50">
    <property type="match status" value="1"/>
</dbReference>
<evidence type="ECO:0000256" key="1">
    <source>
        <dbReference type="SAM" id="Coils"/>
    </source>
</evidence>
<keyword evidence="3" id="KW-1185">Reference proteome</keyword>
<dbReference type="OrthoDB" id="2912635at2759"/>
<evidence type="ECO:0000313" key="2">
    <source>
        <dbReference type="EMBL" id="KAF7355783.1"/>
    </source>
</evidence>
<dbReference type="EMBL" id="JACAZH010000011">
    <property type="protein sequence ID" value="KAF7355783.1"/>
    <property type="molecule type" value="Genomic_DNA"/>
</dbReference>
<gene>
    <name evidence="2" type="ORF">MSAN_01496300</name>
</gene>
<organism evidence="2 3">
    <name type="scientific">Mycena sanguinolenta</name>
    <dbReference type="NCBI Taxonomy" id="230812"/>
    <lineage>
        <taxon>Eukaryota</taxon>
        <taxon>Fungi</taxon>
        <taxon>Dikarya</taxon>
        <taxon>Basidiomycota</taxon>
        <taxon>Agaricomycotina</taxon>
        <taxon>Agaricomycetes</taxon>
        <taxon>Agaricomycetidae</taxon>
        <taxon>Agaricales</taxon>
        <taxon>Marasmiineae</taxon>
        <taxon>Mycenaceae</taxon>
        <taxon>Mycena</taxon>
    </lineage>
</organism>
<name>A0A8H7D1Z5_9AGAR</name>
<accession>A0A8H7D1Z5</accession>